<feature type="domain" description="TRAM" evidence="6">
    <location>
        <begin position="56"/>
        <end position="121"/>
    </location>
</feature>
<sequence>MNQNFEQMLEEQMGTMSFNKNEIVNATVVNINQHFIELDVSLHTNAFLKRDEVPYEPKVGDTLKVIIEALDNGVGEIELTHKEFMVEQQKDSIPQIMENGESVECTVIEARSKGLIARFGYLEGFIPRRSVDVVPVDDLDQYIGKKLLAKIINNDVAHGNVVLSPKHHIIAERGGHIEKLEKAPEVGDVLEGKVTNVVQFGAFIDIGGITSLLHISDYAWDMTDVNPSDLEIGQRVTVMVKSIDEPKGLYQLSQKHADMTPWEKAKQQMPIGSQHVAKIIKVKKDGGLFVSVNGVPAIIQNTEIAWTRMTISHMKSIFNHGDEINVLIEGFDNAIGFENIQCSHRKTLDNPWVELESKFKVGNEIDVMVSSIQDSMAFVKITDQIDAIVHDVEQLSGKKVGDFIKVRLTHISPEERKVVAVLPSAKRAFAKNPYKRGQKVVGTIAKIEKDQSLVITVQGSPKGVSTVVRRNAVFAGKSWLAEDLVEGQEHSFTVHRYNFKDKVAELGFERPETEFGTTSNQMAEQLKGVVVR</sequence>
<evidence type="ECO:0000256" key="1">
    <source>
        <dbReference type="ARBA" id="ARBA00006767"/>
    </source>
</evidence>
<dbReference type="GO" id="GO:0016740">
    <property type="term" value="F:transferase activity"/>
    <property type="evidence" value="ECO:0007669"/>
    <property type="project" value="UniProtKB-KW"/>
</dbReference>
<dbReference type="InterPro" id="IPR002792">
    <property type="entry name" value="TRAM_dom"/>
</dbReference>
<comment type="similarity">
    <text evidence="1">Belongs to the bacterial ribosomal protein bS1 family.</text>
</comment>
<evidence type="ECO:0000259" key="5">
    <source>
        <dbReference type="PROSITE" id="PS50126"/>
    </source>
</evidence>
<feature type="domain" description="S1 motif" evidence="5">
    <location>
        <begin position="21"/>
        <end position="82"/>
    </location>
</feature>
<keyword evidence="4" id="KW-0687">Ribonucleoprotein</keyword>
<feature type="domain" description="S1 motif" evidence="5">
    <location>
        <begin position="272"/>
        <end position="345"/>
    </location>
</feature>
<keyword evidence="3" id="KW-0689">Ribosomal protein</keyword>
<dbReference type="Pfam" id="PF00575">
    <property type="entry name" value="S1"/>
    <property type="match status" value="3"/>
</dbReference>
<keyword evidence="2" id="KW-0808">Transferase</keyword>
<evidence type="ECO:0000313" key="7">
    <source>
        <dbReference type="EMBL" id="HAS8540997.1"/>
    </source>
</evidence>
<evidence type="ECO:0000256" key="4">
    <source>
        <dbReference type="ARBA" id="ARBA00023274"/>
    </source>
</evidence>
<dbReference type="PROSITE" id="PS50126">
    <property type="entry name" value="S1"/>
    <property type="match status" value="4"/>
</dbReference>
<evidence type="ECO:0000256" key="3">
    <source>
        <dbReference type="ARBA" id="ARBA00022980"/>
    </source>
</evidence>
<dbReference type="GO" id="GO:0006412">
    <property type="term" value="P:translation"/>
    <property type="evidence" value="ECO:0007669"/>
    <property type="project" value="TreeGrafter"/>
</dbReference>
<feature type="domain" description="S1 motif" evidence="5">
    <location>
        <begin position="100"/>
        <end position="166"/>
    </location>
</feature>
<gene>
    <name evidence="7" type="ORF">I7730_14495</name>
</gene>
<dbReference type="PANTHER" id="PTHR10724">
    <property type="entry name" value="30S RIBOSOMAL PROTEIN S1"/>
    <property type="match status" value="1"/>
</dbReference>
<dbReference type="InterPro" id="IPR012340">
    <property type="entry name" value="NA-bd_OB-fold"/>
</dbReference>
<dbReference type="Gene3D" id="2.40.50.140">
    <property type="entry name" value="Nucleic acid-binding proteins"/>
    <property type="match status" value="5"/>
</dbReference>
<organism evidence="7">
    <name type="scientific">Vibrio vulnificus</name>
    <dbReference type="NCBI Taxonomy" id="672"/>
    <lineage>
        <taxon>Bacteria</taxon>
        <taxon>Pseudomonadati</taxon>
        <taxon>Pseudomonadota</taxon>
        <taxon>Gammaproteobacteria</taxon>
        <taxon>Vibrionales</taxon>
        <taxon>Vibrionaceae</taxon>
        <taxon>Vibrio</taxon>
    </lineage>
</organism>
<protein>
    <submittedName>
        <fullName evidence="7">S1 RNA-binding domain-containing protein</fullName>
    </submittedName>
</protein>
<dbReference type="GO" id="GO:0022627">
    <property type="term" value="C:cytosolic small ribosomal subunit"/>
    <property type="evidence" value="ECO:0007669"/>
    <property type="project" value="TreeGrafter"/>
</dbReference>
<proteinExistence type="inferred from homology"/>
<evidence type="ECO:0000259" key="6">
    <source>
        <dbReference type="PROSITE" id="PS50926"/>
    </source>
</evidence>
<dbReference type="GO" id="GO:0003729">
    <property type="term" value="F:mRNA binding"/>
    <property type="evidence" value="ECO:0007669"/>
    <property type="project" value="TreeGrafter"/>
</dbReference>
<dbReference type="GO" id="GO:0003735">
    <property type="term" value="F:structural constituent of ribosome"/>
    <property type="evidence" value="ECO:0007669"/>
    <property type="project" value="TreeGrafter"/>
</dbReference>
<name>A0A8H9TFK9_VIBVL</name>
<dbReference type="InterPro" id="IPR050437">
    <property type="entry name" value="Ribos_protein_bS1-like"/>
</dbReference>
<reference evidence="7" key="2">
    <citation type="submission" date="2019-01" db="EMBL/GenBank/DDBJ databases">
        <authorList>
            <consortium name="NCBI Pathogen Detection Project"/>
        </authorList>
    </citation>
    <scope>NUCLEOTIDE SEQUENCE</scope>
    <source>
        <strain evidence="7">BCW_3452</strain>
    </source>
</reference>
<dbReference type="EMBL" id="DACRBY010000017">
    <property type="protein sequence ID" value="HAS8540997.1"/>
    <property type="molecule type" value="Genomic_DNA"/>
</dbReference>
<dbReference type="SMART" id="SM00316">
    <property type="entry name" value="S1"/>
    <property type="match status" value="6"/>
</dbReference>
<dbReference type="Proteomes" id="UP000863257">
    <property type="component" value="Unassembled WGS sequence"/>
</dbReference>
<dbReference type="InterPro" id="IPR003029">
    <property type="entry name" value="S1_domain"/>
</dbReference>
<dbReference type="AlphaFoldDB" id="A0A8H9TFK9"/>
<dbReference type="PROSITE" id="PS50926">
    <property type="entry name" value="TRAM"/>
    <property type="match status" value="1"/>
</dbReference>
<evidence type="ECO:0000256" key="2">
    <source>
        <dbReference type="ARBA" id="ARBA00022679"/>
    </source>
</evidence>
<dbReference type="CDD" id="cd00164">
    <property type="entry name" value="S1_like"/>
    <property type="match status" value="1"/>
</dbReference>
<dbReference type="SUPFAM" id="SSF50249">
    <property type="entry name" value="Nucleic acid-binding proteins"/>
    <property type="match status" value="5"/>
</dbReference>
<accession>A0A8H9TFK9</accession>
<feature type="domain" description="S1 motif" evidence="5">
    <location>
        <begin position="187"/>
        <end position="255"/>
    </location>
</feature>
<reference evidence="7" key="1">
    <citation type="journal article" date="2018" name="Genome Biol.">
        <title>SKESA: strategic k-mer extension for scrupulous assemblies.</title>
        <authorList>
            <person name="Souvorov A."/>
            <person name="Agarwala R."/>
            <person name="Lipman D.J."/>
        </authorList>
    </citation>
    <scope>NUCLEOTIDE SEQUENCE</scope>
    <source>
        <strain evidence="7">BCW_3452</strain>
    </source>
</reference>
<dbReference type="PANTHER" id="PTHR10724:SF7">
    <property type="entry name" value="SMALL RIBOSOMAL SUBUNIT PROTEIN BS1C"/>
    <property type="match status" value="1"/>
</dbReference>
<comment type="caution">
    <text evidence="7">The sequence shown here is derived from an EMBL/GenBank/DDBJ whole genome shotgun (WGS) entry which is preliminary data.</text>
</comment>